<dbReference type="Proteomes" id="UP000800041">
    <property type="component" value="Unassembled WGS sequence"/>
</dbReference>
<evidence type="ECO:0000256" key="5">
    <source>
        <dbReference type="ARBA" id="ARBA00023136"/>
    </source>
</evidence>
<feature type="compositionally biased region" description="Polar residues" evidence="6">
    <location>
        <begin position="316"/>
        <end position="333"/>
    </location>
</feature>
<comment type="function">
    <text evidence="1">Required for peroxisome inheritance.</text>
</comment>
<feature type="region of interest" description="Disordered" evidence="6">
    <location>
        <begin position="1"/>
        <end position="45"/>
    </location>
</feature>
<dbReference type="AlphaFoldDB" id="A0A6G1H731"/>
<dbReference type="OrthoDB" id="4097008at2759"/>
<feature type="region of interest" description="Disordered" evidence="6">
    <location>
        <begin position="223"/>
        <end position="278"/>
    </location>
</feature>
<comment type="subcellular location">
    <subcellularLocation>
        <location evidence="2">Peroxisome membrane</location>
        <topology evidence="2">Peripheral membrane protein</topology>
    </subcellularLocation>
</comment>
<evidence type="ECO:0000256" key="6">
    <source>
        <dbReference type="SAM" id="MobiDB-lite"/>
    </source>
</evidence>
<organism evidence="7 8">
    <name type="scientific">Aulographum hederae CBS 113979</name>
    <dbReference type="NCBI Taxonomy" id="1176131"/>
    <lineage>
        <taxon>Eukaryota</taxon>
        <taxon>Fungi</taxon>
        <taxon>Dikarya</taxon>
        <taxon>Ascomycota</taxon>
        <taxon>Pezizomycotina</taxon>
        <taxon>Dothideomycetes</taxon>
        <taxon>Pleosporomycetidae</taxon>
        <taxon>Aulographales</taxon>
        <taxon>Aulographaceae</taxon>
    </lineage>
</organism>
<evidence type="ECO:0000313" key="8">
    <source>
        <dbReference type="Proteomes" id="UP000800041"/>
    </source>
</evidence>
<dbReference type="GO" id="GO:0005780">
    <property type="term" value="C:extrinsic component of intraperoxisomal membrane"/>
    <property type="evidence" value="ECO:0007669"/>
    <property type="project" value="InterPro"/>
</dbReference>
<dbReference type="GO" id="GO:0045033">
    <property type="term" value="P:peroxisome inheritance"/>
    <property type="evidence" value="ECO:0007669"/>
    <property type="project" value="InterPro"/>
</dbReference>
<comment type="similarity">
    <text evidence="3">Belongs to the INP1 family.</text>
</comment>
<evidence type="ECO:0000313" key="7">
    <source>
        <dbReference type="EMBL" id="KAF1988809.1"/>
    </source>
</evidence>
<feature type="region of interest" description="Disordered" evidence="6">
    <location>
        <begin position="521"/>
        <end position="565"/>
    </location>
</feature>
<dbReference type="InterPro" id="IPR024758">
    <property type="entry name" value="Inp1"/>
</dbReference>
<dbReference type="EMBL" id="ML977147">
    <property type="protein sequence ID" value="KAF1988809.1"/>
    <property type="molecule type" value="Genomic_DNA"/>
</dbReference>
<feature type="compositionally biased region" description="Basic and acidic residues" evidence="6">
    <location>
        <begin position="373"/>
        <end position="383"/>
    </location>
</feature>
<feature type="compositionally biased region" description="Acidic residues" evidence="6">
    <location>
        <begin position="530"/>
        <end position="542"/>
    </location>
</feature>
<feature type="compositionally biased region" description="Polar residues" evidence="6">
    <location>
        <begin position="24"/>
        <end position="45"/>
    </location>
</feature>
<protein>
    <recommendedName>
        <fullName evidence="4">Inheritance of peroxisomes protein 1</fullName>
    </recommendedName>
</protein>
<dbReference type="Pfam" id="PF12634">
    <property type="entry name" value="Inp1"/>
    <property type="match status" value="1"/>
</dbReference>
<accession>A0A6G1H731</accession>
<keyword evidence="5" id="KW-0472">Membrane</keyword>
<evidence type="ECO:0000256" key="3">
    <source>
        <dbReference type="ARBA" id="ARBA00010707"/>
    </source>
</evidence>
<feature type="region of interest" description="Disordered" evidence="6">
    <location>
        <begin position="290"/>
        <end position="454"/>
    </location>
</feature>
<evidence type="ECO:0000256" key="4">
    <source>
        <dbReference type="ARBA" id="ARBA00021397"/>
    </source>
</evidence>
<gene>
    <name evidence="7" type="ORF">K402DRAFT_373138</name>
</gene>
<feature type="compositionally biased region" description="Polar residues" evidence="6">
    <location>
        <begin position="400"/>
        <end position="418"/>
    </location>
</feature>
<proteinExistence type="inferred from homology"/>
<evidence type="ECO:0000256" key="1">
    <source>
        <dbReference type="ARBA" id="ARBA00003594"/>
    </source>
</evidence>
<reference evidence="7" key="1">
    <citation type="journal article" date="2020" name="Stud. Mycol.">
        <title>101 Dothideomycetes genomes: a test case for predicting lifestyles and emergence of pathogens.</title>
        <authorList>
            <person name="Haridas S."/>
            <person name="Albert R."/>
            <person name="Binder M."/>
            <person name="Bloem J."/>
            <person name="Labutti K."/>
            <person name="Salamov A."/>
            <person name="Andreopoulos B."/>
            <person name="Baker S."/>
            <person name="Barry K."/>
            <person name="Bills G."/>
            <person name="Bluhm B."/>
            <person name="Cannon C."/>
            <person name="Castanera R."/>
            <person name="Culley D."/>
            <person name="Daum C."/>
            <person name="Ezra D."/>
            <person name="Gonzalez J."/>
            <person name="Henrissat B."/>
            <person name="Kuo A."/>
            <person name="Liang C."/>
            <person name="Lipzen A."/>
            <person name="Lutzoni F."/>
            <person name="Magnuson J."/>
            <person name="Mondo S."/>
            <person name="Nolan M."/>
            <person name="Ohm R."/>
            <person name="Pangilinan J."/>
            <person name="Park H.-J."/>
            <person name="Ramirez L."/>
            <person name="Alfaro M."/>
            <person name="Sun H."/>
            <person name="Tritt A."/>
            <person name="Yoshinaga Y."/>
            <person name="Zwiers L.-H."/>
            <person name="Turgeon B."/>
            <person name="Goodwin S."/>
            <person name="Spatafora J."/>
            <person name="Crous P."/>
            <person name="Grigoriev I."/>
        </authorList>
    </citation>
    <scope>NUCLEOTIDE SEQUENCE</scope>
    <source>
        <strain evidence="7">CBS 113979</strain>
    </source>
</reference>
<keyword evidence="8" id="KW-1185">Reference proteome</keyword>
<evidence type="ECO:0000256" key="2">
    <source>
        <dbReference type="ARBA" id="ARBA00004421"/>
    </source>
</evidence>
<feature type="compositionally biased region" description="Acidic residues" evidence="6">
    <location>
        <begin position="235"/>
        <end position="247"/>
    </location>
</feature>
<name>A0A6G1H731_9PEZI</name>
<sequence length="565" mass="60832">MTAMSPPSTPERGLHPGMRRSFTLPIQANYSPKSPPGSSSATPDSVESLFSTALAKVVSFSSSTTSSRPSSSSGRGTVDPDKDLIGTLPWASATERTIAAGPLRIYRVPSSGVSFLHSGALLHPILPRSQCWCVDGISKFVLRIREGSFYRIELPANNSEEEAKVEEFKTVLEKVLLYEKTACPFKRGFTVELPEQPQSPIRKRVRGNSERAKRWRLSKVWEPADGSASPREEHDFAEDQISEEEDGSSTSTLDATEEDTEAGASNDEPSPLPQIRSKPLPLQRIPMAMRSVTAPPHSQKQAPEPVPIAQPISSPPADSQPRSASLASSNDTFYSVDDVETAVQPTTQGSDDDIPTLHEDRVEDDEPIQIVTDLHKMHKRDESTATLRPESSDGPAAISTAISPGTDSEAPTTPTLVSDSEEFADPPWSDVATPPGTLRLRHAPGSPHRRTFEPMTSPVNVFFTGQRSPSSKGPSPDLIQRTYSLLIGPPAHLVALMLRIAAKIASGASVIASYDLGVRKSRTPGAWESSGEEEDEWDEDDFGVPLGNVKTGSSSGRSSPGGGID</sequence>